<evidence type="ECO:0000313" key="7">
    <source>
        <dbReference type="EMBL" id="OAX51816.1"/>
    </source>
</evidence>
<dbReference type="EMBL" id="CP065738">
    <property type="protein sequence ID" value="QPT52846.1"/>
    <property type="molecule type" value="Genomic_DNA"/>
</dbReference>
<dbReference type="PATRIC" id="fig|37923.10.peg.367"/>
<dbReference type="AlphaFoldDB" id="A0A147E8L0"/>
<dbReference type="Gene3D" id="3.40.309.10">
    <property type="entry name" value="Aldehyde Dehydrogenase, Chain A, domain 2"/>
    <property type="match status" value="1"/>
</dbReference>
<evidence type="ECO:0000256" key="4">
    <source>
        <dbReference type="PROSITE-ProRule" id="PRU10007"/>
    </source>
</evidence>
<feature type="active site" evidence="4">
    <location>
        <position position="230"/>
    </location>
</feature>
<evidence type="ECO:0000256" key="2">
    <source>
        <dbReference type="ARBA" id="ARBA00022857"/>
    </source>
</evidence>
<dbReference type="Pfam" id="PF00171">
    <property type="entry name" value="Aldedh"/>
    <property type="match status" value="1"/>
</dbReference>
<evidence type="ECO:0000259" key="6">
    <source>
        <dbReference type="Pfam" id="PF00171"/>
    </source>
</evidence>
<evidence type="ECO:0000313" key="10">
    <source>
        <dbReference type="Proteomes" id="UP000594975"/>
    </source>
</evidence>
<dbReference type="InterPro" id="IPR029510">
    <property type="entry name" value="Ald_DH_CS_GLU"/>
</dbReference>
<dbReference type="InterPro" id="IPR016161">
    <property type="entry name" value="Ald_DH/histidinol_DH"/>
</dbReference>
<organism evidence="7 9">
    <name type="scientific">Rothia kristinae</name>
    <dbReference type="NCBI Taxonomy" id="37923"/>
    <lineage>
        <taxon>Bacteria</taxon>
        <taxon>Bacillati</taxon>
        <taxon>Actinomycetota</taxon>
        <taxon>Actinomycetes</taxon>
        <taxon>Micrococcales</taxon>
        <taxon>Micrococcaceae</taxon>
        <taxon>Rothia</taxon>
    </lineage>
</organism>
<evidence type="ECO:0000313" key="9">
    <source>
        <dbReference type="Proteomes" id="UP000053171"/>
    </source>
</evidence>
<name>A0A147E8L0_9MICC</name>
<accession>A0A147E8L0</accession>
<keyword evidence="2" id="KW-0521">NADP</keyword>
<dbReference type="Proteomes" id="UP000594975">
    <property type="component" value="Chromosome"/>
</dbReference>
<dbReference type="STRING" id="37923.BK826_05735"/>
<evidence type="ECO:0000256" key="5">
    <source>
        <dbReference type="RuleBase" id="RU003345"/>
    </source>
</evidence>
<reference evidence="7" key="1">
    <citation type="submission" date="2016-04" db="EMBL/GenBank/DDBJ databases">
        <authorList>
            <person name="Evans L.H."/>
            <person name="Alamgir A."/>
            <person name="Owens N."/>
            <person name="Weber N.D."/>
            <person name="Virtaneva K."/>
            <person name="Barbian K."/>
            <person name="Babar A."/>
            <person name="Rosenke K."/>
        </authorList>
    </citation>
    <scope>NUCLEOTIDE SEQUENCE [LARGE SCALE GENOMIC DNA]</scope>
    <source>
        <strain evidence="7">RUTW2-3</strain>
    </source>
</reference>
<keyword evidence="9" id="KW-1185">Reference proteome</keyword>
<comment type="similarity">
    <text evidence="1 5">Belongs to the aldehyde dehydrogenase family.</text>
</comment>
<feature type="domain" description="Aldehyde dehydrogenase" evidence="6">
    <location>
        <begin position="3"/>
        <end position="452"/>
    </location>
</feature>
<dbReference type="PROSITE" id="PS00687">
    <property type="entry name" value="ALDEHYDE_DEHYDR_GLU"/>
    <property type="match status" value="1"/>
</dbReference>
<dbReference type="InterPro" id="IPR015590">
    <property type="entry name" value="Aldehyde_DH_dom"/>
</dbReference>
<dbReference type="FunFam" id="3.40.605.10:FF:000012">
    <property type="entry name" value="NAD-dependent succinate-semialdehyde dehydrogenase"/>
    <property type="match status" value="1"/>
</dbReference>
<dbReference type="PANTHER" id="PTHR43217">
    <property type="entry name" value="SUCCINATE SEMIALDEHYDE DEHYDROGENASE [NAD(P)+] SAD"/>
    <property type="match status" value="1"/>
</dbReference>
<dbReference type="FunFam" id="3.40.309.10:FF:000009">
    <property type="entry name" value="Aldehyde dehydrogenase A"/>
    <property type="match status" value="1"/>
</dbReference>
<reference evidence="9" key="2">
    <citation type="submission" date="2016-04" db="EMBL/GenBank/DDBJ databases">
        <authorList>
            <person name="Waterworth S."/>
            <person name="Matcher G."/>
        </authorList>
    </citation>
    <scope>NUCLEOTIDE SEQUENCE [LARGE SCALE GENOMIC DNA]</scope>
    <source>
        <strain evidence="9">RuSp02-3</strain>
    </source>
</reference>
<evidence type="ECO:0000313" key="8">
    <source>
        <dbReference type="EMBL" id="QPT52846.1"/>
    </source>
</evidence>
<keyword evidence="3 5" id="KW-0560">Oxidoreductase</keyword>
<reference evidence="8 10" key="4">
    <citation type="submission" date="2020-12" db="EMBL/GenBank/DDBJ databases">
        <title>FDA dAtabase for Regulatory Grade micrObial Sequences (FDA-ARGOS): Supporting development and validation of Infectious Disease Dx tests.</title>
        <authorList>
            <person name="Sproer C."/>
            <person name="Gronow S."/>
            <person name="Severitt S."/>
            <person name="Schroder I."/>
            <person name="Tallon L."/>
            <person name="Sadzewicz L."/>
            <person name="Zhao X."/>
            <person name="Boylan J."/>
            <person name="Ott S."/>
            <person name="Bowen H."/>
            <person name="Vavikolanu K."/>
            <person name="Mehta A."/>
            <person name="Aluvathingal J."/>
            <person name="Nadendla S."/>
            <person name="Lowell S."/>
            <person name="Myers T."/>
            <person name="Yan Y."/>
            <person name="Sichtig H."/>
        </authorList>
    </citation>
    <scope>NUCLEOTIDE SEQUENCE [LARGE SCALE GENOMIC DNA]</scope>
    <source>
        <strain evidence="8 10">FDAARGOS_864</strain>
    </source>
</reference>
<evidence type="ECO:0000256" key="1">
    <source>
        <dbReference type="ARBA" id="ARBA00009986"/>
    </source>
</evidence>
<dbReference type="InterPro" id="IPR016163">
    <property type="entry name" value="Ald_DH_C"/>
</dbReference>
<gene>
    <name evidence="7" type="ORF">AN277_0206370</name>
    <name evidence="8" type="ORF">I6G21_05710</name>
</gene>
<dbReference type="SUPFAM" id="SSF53720">
    <property type="entry name" value="ALDH-like"/>
    <property type="match status" value="1"/>
</dbReference>
<dbReference type="PANTHER" id="PTHR43217:SF2">
    <property type="entry name" value="SUCCINATE-SEMIALDEHYDE DEHYDROGENASE [NADP(+)]"/>
    <property type="match status" value="1"/>
</dbReference>
<evidence type="ECO:0000256" key="3">
    <source>
        <dbReference type="ARBA" id="ARBA00023002"/>
    </source>
</evidence>
<reference evidence="7 9" key="3">
    <citation type="submission" date="2016-06" db="EMBL/GenBank/DDBJ databases">
        <title>Identification of putative biosynthetic pathways for the production of bioactive secondary metabolites by the marine actinomycete Kocuria kristinae RUTW2-3.</title>
        <authorList>
            <person name="Waterworth S.C."/>
            <person name="Walmsley T.A."/>
            <person name="Matongo T."/>
            <person name="Davies-Coleman M.T."/>
            <person name="Dorrington R.A."/>
        </authorList>
    </citation>
    <scope>NUCLEOTIDE SEQUENCE [LARGE SCALE GENOMIC DNA]</scope>
    <source>
        <strain evidence="9">RuSp02-3</strain>
        <strain evidence="7">RUTW2-3</strain>
    </source>
</reference>
<dbReference type="RefSeq" id="WP_058730369.1">
    <property type="nucleotide sequence ID" value="NZ_CP065738.1"/>
</dbReference>
<dbReference type="KEGG" id="rkr:I6G21_05710"/>
<dbReference type="Proteomes" id="UP000053171">
    <property type="component" value="Unassembled WGS sequence"/>
</dbReference>
<dbReference type="GO" id="GO:0004777">
    <property type="term" value="F:succinate-semialdehyde dehydrogenase (NAD+) activity"/>
    <property type="evidence" value="ECO:0007669"/>
    <property type="project" value="TreeGrafter"/>
</dbReference>
<dbReference type="Gene3D" id="3.40.605.10">
    <property type="entry name" value="Aldehyde Dehydrogenase, Chain A, domain 1"/>
    <property type="match status" value="1"/>
</dbReference>
<dbReference type="GeneID" id="61262870"/>
<dbReference type="InterPro" id="IPR016162">
    <property type="entry name" value="Ald_DH_N"/>
</dbReference>
<proteinExistence type="inferred from homology"/>
<sequence>MSTFAVTNPNTGEVEETFDSLTEEQLKDVVDRADAAYQDWSQRSYAERGEILNRFADLFEARQEELAEIVGHEMGKPKPQTIAEVKKVAATARWYAEHAEEFLAPTELHPSDGVSTVVKHDPLGVLLSIMPWNFPYNQLARFALPNLMVGNAIIMKQAAICPKSSQALADLLVEAGLPEGVYTNVYMDSSDAEVVLGDPRVKGFSLTGSEKAGAAVAGIAAKHLKRSVLELGGNDPLIVLDTDDVAALAKKAVSLRLANAGQVCTSPKRFIVLKDIYDEFVAAAKKAVEATVVGDYDAEDTDMGPLSSESARDELVESVQQAVKDGATLHCGGEKLDRPGWFMSPALITDAPLDSDMGCREMFGPIVNIFKAEDEEDAIRIANDTPYGLMGSVWSTDVERARRVGERVQVGMLQINAHMESGPEFPFGGINLSGYGREGAQWALREFTNEKTFRVHEQEL</sequence>
<dbReference type="EMBL" id="LJBJ02000011">
    <property type="protein sequence ID" value="OAX51816.1"/>
    <property type="molecule type" value="Genomic_DNA"/>
</dbReference>
<protein>
    <submittedName>
        <fullName evidence="8">Aldehyde dehydrogenase family protein</fullName>
    </submittedName>
    <submittedName>
        <fullName evidence="7">Succinate-semialdehyde dehydrogenase</fullName>
    </submittedName>
</protein>
<dbReference type="InterPro" id="IPR047110">
    <property type="entry name" value="GABD/Sad-like"/>
</dbReference>